<keyword evidence="2" id="KW-1185">Reference proteome</keyword>
<evidence type="ECO:0000313" key="2">
    <source>
        <dbReference type="Proteomes" id="UP001601992"/>
    </source>
</evidence>
<name>A0ABW6S7U0_9NOCA</name>
<accession>A0ABW6S7U0</accession>
<dbReference type="Proteomes" id="UP001601992">
    <property type="component" value="Unassembled WGS sequence"/>
</dbReference>
<comment type="caution">
    <text evidence="1">The sequence shown here is derived from an EMBL/GenBank/DDBJ whole genome shotgun (WGS) entry which is preliminary data.</text>
</comment>
<reference evidence="1 2" key="1">
    <citation type="submission" date="2024-10" db="EMBL/GenBank/DDBJ databases">
        <title>The Natural Products Discovery Center: Release of the First 8490 Sequenced Strains for Exploring Actinobacteria Biosynthetic Diversity.</title>
        <authorList>
            <person name="Kalkreuter E."/>
            <person name="Kautsar S.A."/>
            <person name="Yang D."/>
            <person name="Bader C.D."/>
            <person name="Teijaro C.N."/>
            <person name="Fluegel L."/>
            <person name="Davis C.M."/>
            <person name="Simpson J.R."/>
            <person name="Lauterbach L."/>
            <person name="Steele A.D."/>
            <person name="Gui C."/>
            <person name="Meng S."/>
            <person name="Li G."/>
            <person name="Viehrig K."/>
            <person name="Ye F."/>
            <person name="Su P."/>
            <person name="Kiefer A.F."/>
            <person name="Nichols A."/>
            <person name="Cepeda A.J."/>
            <person name="Yan W."/>
            <person name="Fan B."/>
            <person name="Jiang Y."/>
            <person name="Adhikari A."/>
            <person name="Zheng C.-J."/>
            <person name="Schuster L."/>
            <person name="Cowan T.M."/>
            <person name="Smanski M.J."/>
            <person name="Chevrette M.G."/>
            <person name="De Carvalho L.P.S."/>
            <person name="Shen B."/>
        </authorList>
    </citation>
    <scope>NUCLEOTIDE SEQUENCE [LARGE SCALE GENOMIC DNA]</scope>
    <source>
        <strain evidence="1 2">NPDC002593</strain>
    </source>
</reference>
<protein>
    <submittedName>
        <fullName evidence="1">Uncharacterized protein</fullName>
    </submittedName>
</protein>
<dbReference type="EMBL" id="JBIAQY010000013">
    <property type="protein sequence ID" value="MFF3572350.1"/>
    <property type="molecule type" value="Genomic_DNA"/>
</dbReference>
<gene>
    <name evidence="1" type="ORF">ACFYXQ_31705</name>
</gene>
<organism evidence="1 2">
    <name type="scientific">Nocardia jiangxiensis</name>
    <dbReference type="NCBI Taxonomy" id="282685"/>
    <lineage>
        <taxon>Bacteria</taxon>
        <taxon>Bacillati</taxon>
        <taxon>Actinomycetota</taxon>
        <taxon>Actinomycetes</taxon>
        <taxon>Mycobacteriales</taxon>
        <taxon>Nocardiaceae</taxon>
        <taxon>Nocardia</taxon>
    </lineage>
</organism>
<dbReference type="RefSeq" id="WP_040823777.1">
    <property type="nucleotide sequence ID" value="NZ_JBIAQY010000013.1"/>
</dbReference>
<proteinExistence type="predicted"/>
<evidence type="ECO:0000313" key="1">
    <source>
        <dbReference type="EMBL" id="MFF3572350.1"/>
    </source>
</evidence>
<sequence>MSAVVFIVATRRGDAEELDQLAGELGEDLREIGGLAVGAVTASGESGTKSDVALQIGQLAVSSGALGTVAWMIRDVVIRFLDRTRADSITIRNGDLEVVVERPSDKQVDGLIERLRDVLRDD</sequence>